<dbReference type="EMBL" id="BMPO01000004">
    <property type="protein sequence ID" value="GGJ95143.1"/>
    <property type="molecule type" value="Genomic_DNA"/>
</dbReference>
<name>A0A917PVX0_9PSED</name>
<reference evidence="2" key="2">
    <citation type="submission" date="2020-09" db="EMBL/GenBank/DDBJ databases">
        <authorList>
            <person name="Sun Q."/>
            <person name="Ohkuma M."/>
        </authorList>
    </citation>
    <scope>NUCLEOTIDE SEQUENCE</scope>
    <source>
        <strain evidence="2">JCM 30078</strain>
    </source>
</reference>
<gene>
    <name evidence="2" type="ORF">GCM10009304_21530</name>
</gene>
<evidence type="ECO:0000313" key="2">
    <source>
        <dbReference type="EMBL" id="GGJ95143.1"/>
    </source>
</evidence>
<feature type="signal peptide" evidence="1">
    <location>
        <begin position="1"/>
        <end position="22"/>
    </location>
</feature>
<dbReference type="RefSeq" id="WP_188983216.1">
    <property type="nucleotide sequence ID" value="NZ_BMPO01000004.1"/>
</dbReference>
<protein>
    <recommendedName>
        <fullName evidence="4">DUF2782 domain-containing protein</fullName>
    </recommendedName>
</protein>
<dbReference type="Proteomes" id="UP000635983">
    <property type="component" value="Unassembled WGS sequence"/>
</dbReference>
<evidence type="ECO:0000256" key="1">
    <source>
        <dbReference type="SAM" id="SignalP"/>
    </source>
</evidence>
<reference evidence="2" key="1">
    <citation type="journal article" date="2014" name="Int. J. Syst. Evol. Microbiol.">
        <title>Complete genome sequence of Corynebacterium casei LMG S-19264T (=DSM 44701T), isolated from a smear-ripened cheese.</title>
        <authorList>
            <consortium name="US DOE Joint Genome Institute (JGI-PGF)"/>
            <person name="Walter F."/>
            <person name="Albersmeier A."/>
            <person name="Kalinowski J."/>
            <person name="Ruckert C."/>
        </authorList>
    </citation>
    <scope>NUCLEOTIDE SEQUENCE</scope>
    <source>
        <strain evidence="2">JCM 30078</strain>
    </source>
</reference>
<organism evidence="2 3">
    <name type="scientific">Pseudomonas matsuisoli</name>
    <dbReference type="NCBI Taxonomy" id="1515666"/>
    <lineage>
        <taxon>Bacteria</taxon>
        <taxon>Pseudomonadati</taxon>
        <taxon>Pseudomonadota</taxon>
        <taxon>Gammaproteobacteria</taxon>
        <taxon>Pseudomonadales</taxon>
        <taxon>Pseudomonadaceae</taxon>
        <taxon>Pseudomonas</taxon>
    </lineage>
</organism>
<keyword evidence="1" id="KW-0732">Signal</keyword>
<evidence type="ECO:0000313" key="3">
    <source>
        <dbReference type="Proteomes" id="UP000635983"/>
    </source>
</evidence>
<proteinExistence type="predicted"/>
<keyword evidence="3" id="KW-1185">Reference proteome</keyword>
<dbReference type="Pfam" id="PF11191">
    <property type="entry name" value="DUF2782"/>
    <property type="match status" value="1"/>
</dbReference>
<evidence type="ECO:0008006" key="4">
    <source>
        <dbReference type="Google" id="ProtNLM"/>
    </source>
</evidence>
<feature type="chain" id="PRO_5037180240" description="DUF2782 domain-containing protein" evidence="1">
    <location>
        <begin position="23"/>
        <end position="94"/>
    </location>
</feature>
<dbReference type="InterPro" id="IPR021357">
    <property type="entry name" value="DUF2782"/>
</dbReference>
<dbReference type="Gene3D" id="2.20.130.30">
    <property type="entry name" value="Protein of unknown function DUF2782"/>
    <property type="match status" value="1"/>
</dbReference>
<comment type="caution">
    <text evidence="2">The sequence shown here is derived from an EMBL/GenBank/DDBJ whole genome shotgun (WGS) entry which is preliminary data.</text>
</comment>
<dbReference type="AlphaFoldDB" id="A0A917PVX0"/>
<accession>A0A917PVX0</accession>
<sequence length="94" mass="10455">MRTLPYLLLTGLVLAGSLPAMAADTAPSDEPDVMTYRDGDNTIEEYRTKGYLRAVRVIPAHGKPYSLVRSDGDSNFVRADAPNMRIPSWELLSW</sequence>